<dbReference type="InterPro" id="IPR000390">
    <property type="entry name" value="Small_drug/metabolite_transptr"/>
</dbReference>
<gene>
    <name evidence="11" type="ORF">HNP48_003711</name>
</gene>
<evidence type="ECO:0000256" key="4">
    <source>
        <dbReference type="ARBA" id="ARBA00022692"/>
    </source>
</evidence>
<dbReference type="InterPro" id="IPR045324">
    <property type="entry name" value="Small_multidrug_res"/>
</dbReference>
<dbReference type="SUPFAM" id="SSF103481">
    <property type="entry name" value="Multidrug resistance efflux transporter EmrE"/>
    <property type="match status" value="1"/>
</dbReference>
<evidence type="ECO:0000256" key="5">
    <source>
        <dbReference type="ARBA" id="ARBA00022989"/>
    </source>
</evidence>
<keyword evidence="12" id="KW-1185">Reference proteome</keyword>
<evidence type="ECO:0000256" key="9">
    <source>
        <dbReference type="RuleBase" id="RU003942"/>
    </source>
</evidence>
<proteinExistence type="inferred from homology"/>
<keyword evidence="5 10" id="KW-1133">Transmembrane helix</keyword>
<evidence type="ECO:0000313" key="11">
    <source>
        <dbReference type="EMBL" id="MBB6561023.1"/>
    </source>
</evidence>
<keyword evidence="4 9" id="KW-0812">Transmembrane</keyword>
<feature type="transmembrane region" description="Helical" evidence="10">
    <location>
        <begin position="85"/>
        <end position="103"/>
    </location>
</feature>
<feature type="transmembrane region" description="Helical" evidence="10">
    <location>
        <begin position="59"/>
        <end position="79"/>
    </location>
</feature>
<name>A0A7X0PFN3_9BURK</name>
<dbReference type="RefSeq" id="WP_184859628.1">
    <property type="nucleotide sequence ID" value="NZ_JACHLK010000007.1"/>
</dbReference>
<protein>
    <recommendedName>
        <fullName evidence="8">Guanidinium exporter</fullName>
    </recommendedName>
</protein>
<comment type="subcellular location">
    <subcellularLocation>
        <location evidence="1 9">Cell membrane</location>
        <topology evidence="1 9">Multi-pass membrane protein</topology>
    </subcellularLocation>
</comment>
<evidence type="ECO:0000256" key="10">
    <source>
        <dbReference type="SAM" id="Phobius"/>
    </source>
</evidence>
<reference evidence="11 12" key="1">
    <citation type="submission" date="2020-08" db="EMBL/GenBank/DDBJ databases">
        <title>Functional genomics of gut bacteria from endangered species of beetles.</title>
        <authorList>
            <person name="Carlos-Shanley C."/>
        </authorList>
    </citation>
    <scope>NUCLEOTIDE SEQUENCE [LARGE SCALE GENOMIC DNA]</scope>
    <source>
        <strain evidence="11 12">S00198</strain>
    </source>
</reference>
<feature type="transmembrane region" description="Helical" evidence="10">
    <location>
        <begin position="27"/>
        <end position="47"/>
    </location>
</feature>
<accession>A0A7X0PFN3</accession>
<evidence type="ECO:0000256" key="2">
    <source>
        <dbReference type="ARBA" id="ARBA00022448"/>
    </source>
</evidence>
<dbReference type="Pfam" id="PF00893">
    <property type="entry name" value="Multi_Drug_Res"/>
    <property type="match status" value="1"/>
</dbReference>
<dbReference type="PANTHER" id="PTHR30561:SF0">
    <property type="entry name" value="GUANIDINIUM EXPORTER"/>
    <property type="match status" value="1"/>
</dbReference>
<sequence length="107" mass="10890">MAWILLLSASAVEIAMALLLKASDGWARIWPGLMGLVAGGASIYLLAHALKTLPMGTAYAVWTGIGSVGVALVGIVALGESAAPARLFFIGLVVAGMVGLRLIDTQA</sequence>
<keyword evidence="6 10" id="KW-0472">Membrane</keyword>
<dbReference type="GO" id="GO:0005886">
    <property type="term" value="C:plasma membrane"/>
    <property type="evidence" value="ECO:0007669"/>
    <property type="project" value="UniProtKB-SubCell"/>
</dbReference>
<dbReference type="AlphaFoldDB" id="A0A7X0PFN3"/>
<dbReference type="PANTHER" id="PTHR30561">
    <property type="entry name" value="SMR FAMILY PROTON-DEPENDENT DRUG EFFLUX TRANSPORTER SUGE"/>
    <property type="match status" value="1"/>
</dbReference>
<evidence type="ECO:0000256" key="3">
    <source>
        <dbReference type="ARBA" id="ARBA00022475"/>
    </source>
</evidence>
<organism evidence="11 12">
    <name type="scientific">Acidovorax soli</name>
    <dbReference type="NCBI Taxonomy" id="592050"/>
    <lineage>
        <taxon>Bacteria</taxon>
        <taxon>Pseudomonadati</taxon>
        <taxon>Pseudomonadota</taxon>
        <taxon>Betaproteobacteria</taxon>
        <taxon>Burkholderiales</taxon>
        <taxon>Comamonadaceae</taxon>
        <taxon>Acidovorax</taxon>
    </lineage>
</organism>
<dbReference type="FunFam" id="1.10.3730.20:FF:000001">
    <property type="entry name" value="Quaternary ammonium compound resistance transporter SugE"/>
    <property type="match status" value="1"/>
</dbReference>
<dbReference type="Gene3D" id="1.10.3730.20">
    <property type="match status" value="1"/>
</dbReference>
<dbReference type="GO" id="GO:1990961">
    <property type="term" value="P:xenobiotic detoxification by transmembrane export across the plasma membrane"/>
    <property type="evidence" value="ECO:0007669"/>
    <property type="project" value="UniProtKB-ARBA"/>
</dbReference>
<keyword evidence="2" id="KW-0813">Transport</keyword>
<evidence type="ECO:0000256" key="8">
    <source>
        <dbReference type="ARBA" id="ARBA00039168"/>
    </source>
</evidence>
<evidence type="ECO:0000256" key="6">
    <source>
        <dbReference type="ARBA" id="ARBA00023136"/>
    </source>
</evidence>
<keyword evidence="3" id="KW-1003">Cell membrane</keyword>
<evidence type="ECO:0000313" key="12">
    <source>
        <dbReference type="Proteomes" id="UP000575083"/>
    </source>
</evidence>
<evidence type="ECO:0000256" key="7">
    <source>
        <dbReference type="ARBA" id="ARBA00038151"/>
    </source>
</evidence>
<dbReference type="InterPro" id="IPR037185">
    <property type="entry name" value="EmrE-like"/>
</dbReference>
<comment type="similarity">
    <text evidence="7">Belongs to the drug/metabolite transporter (DMT) superfamily. Small multidrug resistance (SMR) (TC 2.A.7.1) family. Gdx/SugE subfamily.</text>
</comment>
<dbReference type="EMBL" id="JACHLK010000007">
    <property type="protein sequence ID" value="MBB6561023.1"/>
    <property type="molecule type" value="Genomic_DNA"/>
</dbReference>
<dbReference type="GO" id="GO:0022857">
    <property type="term" value="F:transmembrane transporter activity"/>
    <property type="evidence" value="ECO:0007669"/>
    <property type="project" value="InterPro"/>
</dbReference>
<comment type="caution">
    <text evidence="11">The sequence shown here is derived from an EMBL/GenBank/DDBJ whole genome shotgun (WGS) entry which is preliminary data.</text>
</comment>
<dbReference type="Proteomes" id="UP000575083">
    <property type="component" value="Unassembled WGS sequence"/>
</dbReference>
<evidence type="ECO:0000256" key="1">
    <source>
        <dbReference type="ARBA" id="ARBA00004651"/>
    </source>
</evidence>